<keyword evidence="3" id="KW-1185">Reference proteome</keyword>
<dbReference type="InterPro" id="IPR011104">
    <property type="entry name" value="Hpr_kin/Pase_C"/>
</dbReference>
<dbReference type="InterPro" id="IPR027417">
    <property type="entry name" value="P-loop_NTPase"/>
</dbReference>
<gene>
    <name evidence="2" type="ORF">BCF33_2310</name>
</gene>
<evidence type="ECO:0000313" key="2">
    <source>
        <dbReference type="EMBL" id="PRY93442.1"/>
    </source>
</evidence>
<reference evidence="2 3" key="1">
    <citation type="submission" date="2018-03" db="EMBL/GenBank/DDBJ databases">
        <title>Genomic Encyclopedia of Archaeal and Bacterial Type Strains, Phase II (KMG-II): from individual species to whole genera.</title>
        <authorList>
            <person name="Goeker M."/>
        </authorList>
    </citation>
    <scope>NUCLEOTIDE SEQUENCE [LARGE SCALE GENOMIC DNA]</scope>
    <source>
        <strain evidence="2 3">DSM 29318</strain>
    </source>
</reference>
<accession>A0A2T0X3B7</accession>
<dbReference type="GO" id="GO:0005524">
    <property type="term" value="F:ATP binding"/>
    <property type="evidence" value="ECO:0007669"/>
    <property type="project" value="InterPro"/>
</dbReference>
<name>A0A2T0X3B7_9RHOB</name>
<proteinExistence type="predicted"/>
<keyword evidence="2" id="KW-0808">Transferase</keyword>
<dbReference type="Proteomes" id="UP000238801">
    <property type="component" value="Unassembled WGS sequence"/>
</dbReference>
<dbReference type="GO" id="GO:0006109">
    <property type="term" value="P:regulation of carbohydrate metabolic process"/>
    <property type="evidence" value="ECO:0007669"/>
    <property type="project" value="InterPro"/>
</dbReference>
<comment type="caution">
    <text evidence="2">The sequence shown here is derived from an EMBL/GenBank/DDBJ whole genome shotgun (WGS) entry which is preliminary data.</text>
</comment>
<dbReference type="AlphaFoldDB" id="A0A2T0X3B7"/>
<dbReference type="RefSeq" id="WP_245883815.1">
    <property type="nucleotide sequence ID" value="NZ_PVTT01000002.1"/>
</dbReference>
<protein>
    <submittedName>
        <fullName evidence="2">Hpr(Ser) kinase/phosphatase</fullName>
    </submittedName>
</protein>
<feature type="domain" description="HPr kinase/phosphorylase C-terminal" evidence="1">
    <location>
        <begin position="7"/>
        <end position="84"/>
    </location>
</feature>
<dbReference type="EMBL" id="PVTT01000002">
    <property type="protein sequence ID" value="PRY93442.1"/>
    <property type="molecule type" value="Genomic_DNA"/>
</dbReference>
<evidence type="ECO:0000259" key="1">
    <source>
        <dbReference type="Pfam" id="PF07475"/>
    </source>
</evidence>
<keyword evidence="2" id="KW-0418">Kinase</keyword>
<dbReference type="GO" id="GO:0000155">
    <property type="term" value="F:phosphorelay sensor kinase activity"/>
    <property type="evidence" value="ECO:0007669"/>
    <property type="project" value="InterPro"/>
</dbReference>
<dbReference type="Pfam" id="PF07475">
    <property type="entry name" value="Hpr_kinase_C"/>
    <property type="match status" value="1"/>
</dbReference>
<organism evidence="2 3">
    <name type="scientific">Hasllibacter halocynthiae</name>
    <dbReference type="NCBI Taxonomy" id="595589"/>
    <lineage>
        <taxon>Bacteria</taxon>
        <taxon>Pseudomonadati</taxon>
        <taxon>Pseudomonadota</taxon>
        <taxon>Alphaproteobacteria</taxon>
        <taxon>Rhodobacterales</taxon>
        <taxon>Roseobacteraceae</taxon>
        <taxon>Hasllibacter</taxon>
    </lineage>
</organism>
<dbReference type="Gene3D" id="3.40.50.300">
    <property type="entry name" value="P-loop containing nucleotide triphosphate hydrolases"/>
    <property type="match status" value="1"/>
</dbReference>
<evidence type="ECO:0000313" key="3">
    <source>
        <dbReference type="Proteomes" id="UP000238801"/>
    </source>
</evidence>
<sequence length="141" mass="14319">MTARPLDLHGGAVSWRGAGLLILGASGSGKSSLALRLIALGAGFVADDRVRLSGGGGALHARGRPGAPAAVARRGIGLVPVPPGEGARVVLAVRTDRREDRRLPPARRLRLLGHAVPVLHAGPEPGFAEGLLVLLKALGPP</sequence>
<dbReference type="SUPFAM" id="SSF53795">
    <property type="entry name" value="PEP carboxykinase-like"/>
    <property type="match status" value="1"/>
</dbReference>